<organism evidence="1 2">
    <name type="scientific">Candidatus Alloenteromonas pullistercoris</name>
    <dbReference type="NCBI Taxonomy" id="2840785"/>
    <lineage>
        <taxon>Bacteria</taxon>
        <taxon>Bacillati</taxon>
        <taxon>Bacillota</taxon>
        <taxon>Bacillota incertae sedis</taxon>
        <taxon>Candidatus Alloenteromonas</taxon>
    </lineage>
</organism>
<evidence type="ECO:0000313" key="1">
    <source>
        <dbReference type="EMBL" id="MBO8425889.1"/>
    </source>
</evidence>
<name>A0A9D9DDR8_9FIRM</name>
<evidence type="ECO:0000313" key="2">
    <source>
        <dbReference type="Proteomes" id="UP000823634"/>
    </source>
</evidence>
<dbReference type="Pfam" id="PF18928">
    <property type="entry name" value="DUF5677"/>
    <property type="match status" value="1"/>
</dbReference>
<reference evidence="1" key="1">
    <citation type="submission" date="2020-10" db="EMBL/GenBank/DDBJ databases">
        <authorList>
            <person name="Gilroy R."/>
        </authorList>
    </citation>
    <scope>NUCLEOTIDE SEQUENCE</scope>
    <source>
        <strain evidence="1">17113</strain>
    </source>
</reference>
<dbReference type="Proteomes" id="UP000823634">
    <property type="component" value="Unassembled WGS sequence"/>
</dbReference>
<sequence length="377" mass="43417">MGESNPESRYPLLLSALKIPESLGYSFLEEVFKLSLETSKAMGEANPAIARFGINAASLTLYIASEHAFYLQCHPEVDKEEKEKDESYKSYLASVSLDKYFTNEKLAFRMGSLTSRYSPLTSTLDLYLNFILGMLSRYKRNDPSQTLIVDVMNKGFQMAKCVSSLLENGFETEAFSTWRTLHENECILHCLLKYGKPAIDAYLKHMRYALAFRGGIKSKEETDEVFANIKSEMKSHDLKSKDMKRFIEYGWLYLPGVEADSFKLNFRDGVEKLAGLSSYSKVYEMSSEIAHSSPLLIYSKKDYFFTLTLLSLYESFFRLEKVFTTLYMSTVPEEERARYVKMRSLYHPLLLSAYGLSKRRFSHKKERKADEEPNPDA</sequence>
<reference evidence="1" key="2">
    <citation type="journal article" date="2021" name="PeerJ">
        <title>Extensive microbial diversity within the chicken gut microbiome revealed by metagenomics and culture.</title>
        <authorList>
            <person name="Gilroy R."/>
            <person name="Ravi A."/>
            <person name="Getino M."/>
            <person name="Pursley I."/>
            <person name="Horton D.L."/>
            <person name="Alikhan N.F."/>
            <person name="Baker D."/>
            <person name="Gharbi K."/>
            <person name="Hall N."/>
            <person name="Watson M."/>
            <person name="Adriaenssens E.M."/>
            <person name="Foster-Nyarko E."/>
            <person name="Jarju S."/>
            <person name="Secka A."/>
            <person name="Antonio M."/>
            <person name="Oren A."/>
            <person name="Chaudhuri R.R."/>
            <person name="La Ragione R."/>
            <person name="Hildebrand F."/>
            <person name="Pallen M.J."/>
        </authorList>
    </citation>
    <scope>NUCLEOTIDE SEQUENCE</scope>
    <source>
        <strain evidence="1">17113</strain>
    </source>
</reference>
<protein>
    <submittedName>
        <fullName evidence="1">Uncharacterized protein</fullName>
    </submittedName>
</protein>
<dbReference type="InterPro" id="IPR043733">
    <property type="entry name" value="DUF5677"/>
</dbReference>
<accession>A0A9D9DDR8</accession>
<proteinExistence type="predicted"/>
<dbReference type="AlphaFoldDB" id="A0A9D9DDR8"/>
<gene>
    <name evidence="1" type="ORF">IAC61_01030</name>
</gene>
<comment type="caution">
    <text evidence="1">The sequence shown here is derived from an EMBL/GenBank/DDBJ whole genome shotgun (WGS) entry which is preliminary data.</text>
</comment>
<dbReference type="EMBL" id="JADINA010000007">
    <property type="protein sequence ID" value="MBO8425889.1"/>
    <property type="molecule type" value="Genomic_DNA"/>
</dbReference>